<dbReference type="AlphaFoldDB" id="A0A6M4ISY5"/>
<evidence type="ECO:0000313" key="6">
    <source>
        <dbReference type="EMBL" id="QJR37218.1"/>
    </source>
</evidence>
<dbReference type="NCBIfam" id="TIGR01352">
    <property type="entry name" value="tonB_Cterm"/>
    <property type="match status" value="1"/>
</dbReference>
<organism evidence="6 7">
    <name type="scientific">Gemmatimonas groenlandica</name>
    <dbReference type="NCBI Taxonomy" id="2732249"/>
    <lineage>
        <taxon>Bacteria</taxon>
        <taxon>Pseudomonadati</taxon>
        <taxon>Gemmatimonadota</taxon>
        <taxon>Gemmatimonadia</taxon>
        <taxon>Gemmatimonadales</taxon>
        <taxon>Gemmatimonadaceae</taxon>
        <taxon>Gemmatimonas</taxon>
    </lineage>
</organism>
<reference evidence="6 7" key="1">
    <citation type="submission" date="2020-05" db="EMBL/GenBank/DDBJ databases">
        <title>Complete genome sequence of Gemmatimonas greenlandica TET16.</title>
        <authorList>
            <person name="Zeng Y."/>
        </authorList>
    </citation>
    <scope>NUCLEOTIDE SEQUENCE [LARGE SCALE GENOMIC DNA]</scope>
    <source>
        <strain evidence="6 7">TET16</strain>
    </source>
</reference>
<accession>A0A6M4ISY5</accession>
<dbReference type="Gene3D" id="3.30.1150.10">
    <property type="match status" value="1"/>
</dbReference>
<comment type="subcellular location">
    <subcellularLocation>
        <location evidence="1">Membrane</location>
        <topology evidence="1">Single-pass membrane protein</topology>
    </subcellularLocation>
</comment>
<dbReference type="InterPro" id="IPR006260">
    <property type="entry name" value="TonB/TolA_C"/>
</dbReference>
<protein>
    <submittedName>
        <fullName evidence="6">TonB family protein</fullName>
    </submittedName>
</protein>
<evidence type="ECO:0000256" key="2">
    <source>
        <dbReference type="ARBA" id="ARBA00022692"/>
    </source>
</evidence>
<name>A0A6M4ISY5_9BACT</name>
<feature type="domain" description="TonB C-terminal" evidence="5">
    <location>
        <begin position="55"/>
        <end position="132"/>
    </location>
</feature>
<proteinExistence type="predicted"/>
<evidence type="ECO:0000313" key="7">
    <source>
        <dbReference type="Proteomes" id="UP000500938"/>
    </source>
</evidence>
<keyword evidence="7" id="KW-1185">Reference proteome</keyword>
<dbReference type="InterPro" id="IPR037682">
    <property type="entry name" value="TonB_C"/>
</dbReference>
<evidence type="ECO:0000259" key="5">
    <source>
        <dbReference type="Pfam" id="PF03544"/>
    </source>
</evidence>
<gene>
    <name evidence="6" type="ORF">HKW67_17690</name>
</gene>
<sequence>MIPLASLVGAALALNEQTATSPLRPCRDVVVAVFDTTVTWPSADSLVQFQIGRPGPEYPADLRSARNGRVVARFVVDTNGRVVKGSAMIVSESHRGFGRSVCQFLAQAQLKSPVVNGRKLTVEVSAAPFTFQYGSRD</sequence>
<dbReference type="Pfam" id="PF03544">
    <property type="entry name" value="TonB_C"/>
    <property type="match status" value="1"/>
</dbReference>
<keyword evidence="3" id="KW-1133">Transmembrane helix</keyword>
<dbReference type="SUPFAM" id="SSF74653">
    <property type="entry name" value="TolA/TonB C-terminal domain"/>
    <property type="match status" value="1"/>
</dbReference>
<dbReference type="GO" id="GO:0055085">
    <property type="term" value="P:transmembrane transport"/>
    <property type="evidence" value="ECO:0007669"/>
    <property type="project" value="InterPro"/>
</dbReference>
<keyword evidence="2" id="KW-0812">Transmembrane</keyword>
<dbReference type="EMBL" id="CP053085">
    <property type="protein sequence ID" value="QJR37218.1"/>
    <property type="molecule type" value="Genomic_DNA"/>
</dbReference>
<evidence type="ECO:0000256" key="4">
    <source>
        <dbReference type="ARBA" id="ARBA00023136"/>
    </source>
</evidence>
<keyword evidence="4" id="KW-0472">Membrane</keyword>
<evidence type="ECO:0000256" key="1">
    <source>
        <dbReference type="ARBA" id="ARBA00004167"/>
    </source>
</evidence>
<evidence type="ECO:0000256" key="3">
    <source>
        <dbReference type="ARBA" id="ARBA00022989"/>
    </source>
</evidence>
<dbReference type="GO" id="GO:0016020">
    <property type="term" value="C:membrane"/>
    <property type="evidence" value="ECO:0007669"/>
    <property type="project" value="UniProtKB-SubCell"/>
</dbReference>
<dbReference type="RefSeq" id="WP_171226651.1">
    <property type="nucleotide sequence ID" value="NZ_CP053085.1"/>
</dbReference>
<dbReference type="Proteomes" id="UP000500938">
    <property type="component" value="Chromosome"/>
</dbReference>
<dbReference type="KEGG" id="ggr:HKW67_17690"/>